<dbReference type="GO" id="GO:0004523">
    <property type="term" value="F:RNA-DNA hybrid ribonuclease activity"/>
    <property type="evidence" value="ECO:0007669"/>
    <property type="project" value="InterPro"/>
</dbReference>
<dbReference type="InterPro" id="IPR012337">
    <property type="entry name" value="RNaseH-like_sf"/>
</dbReference>
<dbReference type="InterPro" id="IPR036397">
    <property type="entry name" value="RNaseH_sf"/>
</dbReference>
<feature type="compositionally biased region" description="Polar residues" evidence="2">
    <location>
        <begin position="360"/>
        <end position="385"/>
    </location>
</feature>
<dbReference type="EMBL" id="AWWV01008523">
    <property type="protein sequence ID" value="OMO90064.1"/>
    <property type="molecule type" value="Genomic_DNA"/>
</dbReference>
<organism evidence="4 5">
    <name type="scientific">Corchorus capsularis</name>
    <name type="common">Jute</name>
    <dbReference type="NCBI Taxonomy" id="210143"/>
    <lineage>
        <taxon>Eukaryota</taxon>
        <taxon>Viridiplantae</taxon>
        <taxon>Streptophyta</taxon>
        <taxon>Embryophyta</taxon>
        <taxon>Tracheophyta</taxon>
        <taxon>Spermatophyta</taxon>
        <taxon>Magnoliopsida</taxon>
        <taxon>eudicotyledons</taxon>
        <taxon>Gunneridae</taxon>
        <taxon>Pentapetalae</taxon>
        <taxon>rosids</taxon>
        <taxon>malvids</taxon>
        <taxon>Malvales</taxon>
        <taxon>Malvaceae</taxon>
        <taxon>Grewioideae</taxon>
        <taxon>Apeibeae</taxon>
        <taxon>Corchorus</taxon>
    </lineage>
</organism>
<dbReference type="InterPro" id="IPR044730">
    <property type="entry name" value="RNase_H-like_dom_plant"/>
</dbReference>
<keyword evidence="5" id="KW-1185">Reference proteome</keyword>
<feature type="compositionally biased region" description="Low complexity" evidence="2">
    <location>
        <begin position="337"/>
        <end position="352"/>
    </location>
</feature>
<dbReference type="Pfam" id="PF00078">
    <property type="entry name" value="RVT_1"/>
    <property type="match status" value="1"/>
</dbReference>
<keyword evidence="1" id="KW-0863">Zinc-finger</keyword>
<comment type="caution">
    <text evidence="4">The sequence shown here is derived from an EMBL/GenBank/DDBJ whole genome shotgun (WGS) entry which is preliminary data.</text>
</comment>
<proteinExistence type="predicted"/>
<dbReference type="GO" id="GO:0003676">
    <property type="term" value="F:nucleic acid binding"/>
    <property type="evidence" value="ECO:0007669"/>
    <property type="project" value="InterPro"/>
</dbReference>
<evidence type="ECO:0000259" key="3">
    <source>
        <dbReference type="PROSITE" id="PS50158"/>
    </source>
</evidence>
<evidence type="ECO:0000256" key="2">
    <source>
        <dbReference type="SAM" id="MobiDB-lite"/>
    </source>
</evidence>
<dbReference type="InterPro" id="IPR000477">
    <property type="entry name" value="RT_dom"/>
</dbReference>
<dbReference type="InterPro" id="IPR036691">
    <property type="entry name" value="Endo/exonu/phosph_ase_sf"/>
</dbReference>
<dbReference type="PANTHER" id="PTHR31286">
    <property type="entry name" value="GLYCINE-RICH CELL WALL STRUCTURAL PROTEIN 1.8-LIKE"/>
    <property type="match status" value="1"/>
</dbReference>
<keyword evidence="1" id="KW-0862">Zinc</keyword>
<dbReference type="Proteomes" id="UP000188268">
    <property type="component" value="Unassembled WGS sequence"/>
</dbReference>
<evidence type="ECO:0000256" key="1">
    <source>
        <dbReference type="PROSITE-ProRule" id="PRU00047"/>
    </source>
</evidence>
<dbReference type="GO" id="GO:0008270">
    <property type="term" value="F:zinc ion binding"/>
    <property type="evidence" value="ECO:0007669"/>
    <property type="project" value="UniProtKB-KW"/>
</dbReference>
<feature type="compositionally biased region" description="Basic and acidic residues" evidence="2">
    <location>
        <begin position="393"/>
        <end position="408"/>
    </location>
</feature>
<dbReference type="SUPFAM" id="SSF56219">
    <property type="entry name" value="DNase I-like"/>
    <property type="match status" value="1"/>
</dbReference>
<feature type="domain" description="CCHC-type" evidence="3">
    <location>
        <begin position="172"/>
        <end position="185"/>
    </location>
</feature>
<dbReference type="Gene3D" id="3.60.10.10">
    <property type="entry name" value="Endonuclease/exonuclease/phosphatase"/>
    <property type="match status" value="1"/>
</dbReference>
<dbReference type="SUPFAM" id="SSF53098">
    <property type="entry name" value="Ribonuclease H-like"/>
    <property type="match status" value="1"/>
</dbReference>
<feature type="compositionally biased region" description="Polar residues" evidence="2">
    <location>
        <begin position="279"/>
        <end position="299"/>
    </location>
</feature>
<dbReference type="InterPro" id="IPR040256">
    <property type="entry name" value="At4g02000-like"/>
</dbReference>
<dbReference type="Gene3D" id="3.30.420.10">
    <property type="entry name" value="Ribonuclease H-like superfamily/Ribonuclease H"/>
    <property type="match status" value="1"/>
</dbReference>
<protein>
    <submittedName>
        <fullName evidence="4">Reverse transcriptase</fullName>
    </submittedName>
</protein>
<evidence type="ECO:0000313" key="5">
    <source>
        <dbReference type="Proteomes" id="UP000188268"/>
    </source>
</evidence>
<dbReference type="Gramene" id="OMO90064">
    <property type="protein sequence ID" value="OMO90064"/>
    <property type="gene ID" value="CCACVL1_07526"/>
</dbReference>
<keyword evidence="4" id="KW-0695">RNA-directed DNA polymerase</keyword>
<keyword evidence="1" id="KW-0479">Metal-binding</keyword>
<reference evidence="4 5" key="1">
    <citation type="submission" date="2013-09" db="EMBL/GenBank/DDBJ databases">
        <title>Corchorus capsularis genome sequencing.</title>
        <authorList>
            <person name="Alam M."/>
            <person name="Haque M.S."/>
            <person name="Islam M.S."/>
            <person name="Emdad E.M."/>
            <person name="Islam M.M."/>
            <person name="Ahmed B."/>
            <person name="Halim A."/>
            <person name="Hossen Q.M.M."/>
            <person name="Hossain M.Z."/>
            <person name="Ahmed R."/>
            <person name="Khan M.M."/>
            <person name="Islam R."/>
            <person name="Rashid M.M."/>
            <person name="Khan S.A."/>
            <person name="Rahman M.S."/>
            <person name="Alam M."/>
        </authorList>
    </citation>
    <scope>NUCLEOTIDE SEQUENCE [LARGE SCALE GENOMIC DNA]</scope>
    <source>
        <strain evidence="5">cv. CVL-1</strain>
        <tissue evidence="4">Whole seedling</tissue>
    </source>
</reference>
<accession>A0A1R3J5H7</accession>
<name>A0A1R3J5H7_COCAP</name>
<keyword evidence="4" id="KW-0548">Nucleotidyltransferase</keyword>
<gene>
    <name evidence="4" type="ORF">CCACVL1_07526</name>
</gene>
<evidence type="ECO:0000313" key="4">
    <source>
        <dbReference type="EMBL" id="OMO90064.1"/>
    </source>
</evidence>
<dbReference type="PANTHER" id="PTHR31286:SF99">
    <property type="entry name" value="DUF4283 DOMAIN-CONTAINING PROTEIN"/>
    <property type="match status" value="1"/>
</dbReference>
<dbReference type="OrthoDB" id="1002131at2759"/>
<dbReference type="CDD" id="cd06222">
    <property type="entry name" value="RNase_H_like"/>
    <property type="match status" value="1"/>
</dbReference>
<dbReference type="Pfam" id="PF13456">
    <property type="entry name" value="RVT_3"/>
    <property type="match status" value="1"/>
</dbReference>
<sequence length="1335" mass="150756">MEDTDMGGNIWECWDSEKEGSKWPQLKVSKEEHESLCQPWKQTLIVKVLVRVRNPDDYNTIVSGGPWIVAGHYLTMRKWKPLFRPCQASITSTAVWVRFPGLPIEFFNRAKLTEAGNLLGRTIKVDKPTDSSSRGKYARVCVEVELGKPLIGGIMVGTFWQKVEYEGLDEICFDCGIYGHKTSECHQRIFKANNETTPPHESDVAVVENQGHNQEDPHQKPQFGPWMLVQKRNKKSPNKGVASSSRIGTTGEGSRFAPLETLGEEDAGNSGKTPVDKPSVNNITPDNNKFSIGNQQANPTIYKKTTRVKSRSVVPTPTNLDLSKVPVPPAFSNIPYPSSTLSPSSSTVNPSSVPSPPTLESNPPKVNTNEPADSDQIQVDTSTVANMDWSDPGEPRTDPSPSDCRRDCDEDGTESQRPTGSCGDLDFSPASMVKESGFQVNIRRKEGNLRLTTVYGSPTPSNREQLWDTLKELGESSNDSWVVGGDFNEIAAASEKYNFKDSDCQSQTLRFENAWMTDPDFKTILKQSWENHDAPIQSKLTKFAEVVRKWNKSSFGNIFQKKKRLLASLRGIQKARCNGENPFLVALEKELQHEYSEVLRQEELLWFQKVRTKWIQSGDRNTTYFHTLALVKRSRNRIRSLKDSEGNWVNDQATIKRMAVQHYKTLYTESLEESLRPDISVTFPRLEVNEIEELHKPVDDDEVKEAMFSIGPHKTPGPDGFQACFFQQNWDTVGEAVTKSVKEAFSSGEHPSKTCHELHPNDFISDFVEWRSYRGIQANKGITTGRSLSPYLFVLGMERLSHIIQHKIAMKQWKPVKISKNGPPISHLFFADDLVLFSAATPCQTKIVMVALKEFNLWTGQSVSLAKSKLCATKNTRKMDAKNLSNQTGIPLTSDLGKYLGVPLIQGRVSKKTYWHTVERVQEKFASWKINHLSLAGRTVLIKSAASPVPIYTMQTARLPLSVCDEIDKRSRGFLWGSSAEKRKIHLVNWEQVCKPKNQEGLDSELQEMSTWLYLQRWDGDSWKKMNKLWARVMTSKYLRKKEFLKVENKNGGSFGWRSILAGRETLLKGLKWRVGNGNLINFLHDKWVSDNKLIDTVVGLIGNWPWSLIFAVTAWRIWKWRNEGCFANKSYTVSTKLAIIGKILKEATDFSNRKMGQHMRREVLIGWEKPKEGQVKINTDGSWFQRTNEAAVGGVVRGSCGEWLLGFSQSVGECSIDLEELWDILQGLSLAWSRGFNDIVVESDSATSVDMIKKGVNKNHPHFCIIAAIQDYLSKEWTCQLHYIPRENNFVADWMAKNSSGRHEGIMIYNTPPAGVLNLLIADAVGVAFPRMVT</sequence>
<dbReference type="InterPro" id="IPR001878">
    <property type="entry name" value="Znf_CCHC"/>
</dbReference>
<dbReference type="InterPro" id="IPR002156">
    <property type="entry name" value="RNaseH_domain"/>
</dbReference>
<dbReference type="GO" id="GO:0003964">
    <property type="term" value="F:RNA-directed DNA polymerase activity"/>
    <property type="evidence" value="ECO:0007669"/>
    <property type="project" value="UniProtKB-KW"/>
</dbReference>
<feature type="region of interest" description="Disordered" evidence="2">
    <location>
        <begin position="232"/>
        <end position="425"/>
    </location>
</feature>
<keyword evidence="4" id="KW-0808">Transferase</keyword>
<dbReference type="PROSITE" id="PS50158">
    <property type="entry name" value="ZF_CCHC"/>
    <property type="match status" value="1"/>
</dbReference>